<accession>A0A2W2CTM0</accession>
<feature type="transmembrane region" description="Helical" evidence="7">
    <location>
        <begin position="250"/>
        <end position="276"/>
    </location>
</feature>
<sequence>MTQPTSLLRHQVARSALLRQRPGQVIAAVVLSMIVLAAIVPGLFTDGLPYEADPLATLQPPSLTHPFGTDANGRDVFTRVVYGARHSLLAGLGAVALAVTVGTLLGLIAGLGGRIADEIIMRLVDVTMSLPNLLLAMLVLTLAGPGALNSIYAIAIYIAPGYARLVRVQTMVIRRSEYVQAATALGLRRARVVLAHIVPNAFVPLLVLATIEVGTALVAAASLSFLGLGARPPAPEWGAMLAAGRDYFSVAWWTAVFPGLAITFTVLAITVVGGALQRRLEGLDGPEGGN</sequence>
<dbReference type="EMBL" id="POTX01000001">
    <property type="protein sequence ID" value="PZG01201.1"/>
    <property type="molecule type" value="Genomic_DNA"/>
</dbReference>
<dbReference type="OrthoDB" id="9812701at2"/>
<dbReference type="PANTHER" id="PTHR43386">
    <property type="entry name" value="OLIGOPEPTIDE TRANSPORT SYSTEM PERMEASE PROTEIN APPC"/>
    <property type="match status" value="1"/>
</dbReference>
<reference evidence="9 10" key="1">
    <citation type="submission" date="2018-01" db="EMBL/GenBank/DDBJ databases">
        <title>Draft genome sequence of Jishengella endophytica.</title>
        <authorList>
            <person name="Sahin N."/>
            <person name="Ay H."/>
            <person name="Saygin H."/>
        </authorList>
    </citation>
    <scope>NUCLEOTIDE SEQUENCE [LARGE SCALE GENOMIC DNA]</scope>
    <source>
        <strain evidence="9 10">DSM 45430</strain>
    </source>
</reference>
<dbReference type="PANTHER" id="PTHR43386:SF25">
    <property type="entry name" value="PEPTIDE ABC TRANSPORTER PERMEASE PROTEIN"/>
    <property type="match status" value="1"/>
</dbReference>
<dbReference type="SUPFAM" id="SSF161098">
    <property type="entry name" value="MetI-like"/>
    <property type="match status" value="1"/>
</dbReference>
<evidence type="ECO:0000256" key="3">
    <source>
        <dbReference type="ARBA" id="ARBA00022475"/>
    </source>
</evidence>
<dbReference type="RefSeq" id="WP_111241150.1">
    <property type="nucleotide sequence ID" value="NZ_AP023358.1"/>
</dbReference>
<keyword evidence="10" id="KW-1185">Reference proteome</keyword>
<feature type="transmembrane region" description="Helical" evidence="7">
    <location>
        <begin position="197"/>
        <end position="230"/>
    </location>
</feature>
<comment type="similarity">
    <text evidence="7">Belongs to the binding-protein-dependent transport system permease family.</text>
</comment>
<name>A0A2W2CTM0_9ACTN</name>
<comment type="subcellular location">
    <subcellularLocation>
        <location evidence="1 7">Cell membrane</location>
        <topology evidence="1 7">Multi-pass membrane protein</topology>
    </subcellularLocation>
</comment>
<keyword evidence="5 7" id="KW-1133">Transmembrane helix</keyword>
<feature type="transmembrane region" description="Helical" evidence="7">
    <location>
        <begin position="88"/>
        <end position="111"/>
    </location>
</feature>
<dbReference type="InterPro" id="IPR050366">
    <property type="entry name" value="BP-dependent_transpt_permease"/>
</dbReference>
<feature type="transmembrane region" description="Helical" evidence="7">
    <location>
        <begin position="149"/>
        <end position="166"/>
    </location>
</feature>
<dbReference type="Gene3D" id="1.10.3720.10">
    <property type="entry name" value="MetI-like"/>
    <property type="match status" value="1"/>
</dbReference>
<dbReference type="Proteomes" id="UP000248627">
    <property type="component" value="Unassembled WGS sequence"/>
</dbReference>
<evidence type="ECO:0000256" key="7">
    <source>
        <dbReference type="RuleBase" id="RU363032"/>
    </source>
</evidence>
<keyword evidence="2 7" id="KW-0813">Transport</keyword>
<evidence type="ECO:0000256" key="1">
    <source>
        <dbReference type="ARBA" id="ARBA00004651"/>
    </source>
</evidence>
<dbReference type="PROSITE" id="PS50928">
    <property type="entry name" value="ABC_TM1"/>
    <property type="match status" value="1"/>
</dbReference>
<keyword evidence="3" id="KW-1003">Cell membrane</keyword>
<feature type="domain" description="ABC transmembrane type-1" evidence="8">
    <location>
        <begin position="84"/>
        <end position="273"/>
    </location>
</feature>
<proteinExistence type="inferred from homology"/>
<organism evidence="9 10">
    <name type="scientific">Micromonospora endophytica</name>
    <dbReference type="NCBI Taxonomy" id="515350"/>
    <lineage>
        <taxon>Bacteria</taxon>
        <taxon>Bacillati</taxon>
        <taxon>Actinomycetota</taxon>
        <taxon>Actinomycetes</taxon>
        <taxon>Micromonosporales</taxon>
        <taxon>Micromonosporaceae</taxon>
        <taxon>Micromonospora</taxon>
    </lineage>
</organism>
<protein>
    <submittedName>
        <fullName evidence="9">Peptide ABC transporter permease</fullName>
    </submittedName>
</protein>
<dbReference type="InterPro" id="IPR000515">
    <property type="entry name" value="MetI-like"/>
</dbReference>
<evidence type="ECO:0000256" key="5">
    <source>
        <dbReference type="ARBA" id="ARBA00022989"/>
    </source>
</evidence>
<feature type="transmembrane region" description="Helical" evidence="7">
    <location>
        <begin position="25"/>
        <end position="44"/>
    </location>
</feature>
<dbReference type="InterPro" id="IPR035906">
    <property type="entry name" value="MetI-like_sf"/>
</dbReference>
<comment type="caution">
    <text evidence="9">The sequence shown here is derived from an EMBL/GenBank/DDBJ whole genome shotgun (WGS) entry which is preliminary data.</text>
</comment>
<evidence type="ECO:0000259" key="8">
    <source>
        <dbReference type="PROSITE" id="PS50928"/>
    </source>
</evidence>
<evidence type="ECO:0000313" key="9">
    <source>
        <dbReference type="EMBL" id="PZG01201.1"/>
    </source>
</evidence>
<dbReference type="GO" id="GO:0055085">
    <property type="term" value="P:transmembrane transport"/>
    <property type="evidence" value="ECO:0007669"/>
    <property type="project" value="InterPro"/>
</dbReference>
<evidence type="ECO:0000256" key="6">
    <source>
        <dbReference type="ARBA" id="ARBA00023136"/>
    </source>
</evidence>
<keyword evidence="4 7" id="KW-0812">Transmembrane</keyword>
<evidence type="ECO:0000256" key="2">
    <source>
        <dbReference type="ARBA" id="ARBA00022448"/>
    </source>
</evidence>
<feature type="transmembrane region" description="Helical" evidence="7">
    <location>
        <begin position="123"/>
        <end position="143"/>
    </location>
</feature>
<evidence type="ECO:0000313" key="10">
    <source>
        <dbReference type="Proteomes" id="UP000248627"/>
    </source>
</evidence>
<dbReference type="GO" id="GO:0005886">
    <property type="term" value="C:plasma membrane"/>
    <property type="evidence" value="ECO:0007669"/>
    <property type="project" value="UniProtKB-SubCell"/>
</dbReference>
<dbReference type="Pfam" id="PF00528">
    <property type="entry name" value="BPD_transp_1"/>
    <property type="match status" value="1"/>
</dbReference>
<dbReference type="CDD" id="cd06261">
    <property type="entry name" value="TM_PBP2"/>
    <property type="match status" value="1"/>
</dbReference>
<evidence type="ECO:0000256" key="4">
    <source>
        <dbReference type="ARBA" id="ARBA00022692"/>
    </source>
</evidence>
<keyword evidence="6 7" id="KW-0472">Membrane</keyword>
<gene>
    <name evidence="9" type="ORF">C1I93_00345</name>
</gene>
<dbReference type="AlphaFoldDB" id="A0A2W2CTM0"/>